<feature type="domain" description="SAF" evidence="2">
    <location>
        <begin position="11"/>
        <end position="79"/>
    </location>
</feature>
<proteinExistence type="predicted"/>
<dbReference type="InterPro" id="IPR013974">
    <property type="entry name" value="SAF"/>
</dbReference>
<sequence length="276" mass="28961">MQVAEPVVERMKVLIANQTIGVGQRISPDMLEWQAWPEDAVRPEYVTSEAMPDADTQLDGVVARFEIFTGEPIREAKLVRADQGYLSAVIGQGMRGVSVEVSAVSGAGGFIVPNDRVDVIVTQPTAFGDVSQTILTNARVLALGSRLGEKGSTGEVSEEGEVFEDDTIATLELTPAQAETIVNAQKVGELSLVLRSIVDFADGPAADATGNDSTIQLIRAGQSVSAKVSIPGDSGQVDAMPTSAIQQPIFMNTTSNSTSQNYGNNAGSGSTPPPLQ</sequence>
<dbReference type="Proteomes" id="UP001161405">
    <property type="component" value="Unassembled WGS sequence"/>
</dbReference>
<dbReference type="SMART" id="SM00858">
    <property type="entry name" value="SAF"/>
    <property type="match status" value="1"/>
</dbReference>
<feature type="region of interest" description="Disordered" evidence="1">
    <location>
        <begin position="253"/>
        <end position="276"/>
    </location>
</feature>
<dbReference type="InterPro" id="IPR031571">
    <property type="entry name" value="RcpC_dom"/>
</dbReference>
<comment type="caution">
    <text evidence="3">The sequence shown here is derived from an EMBL/GenBank/DDBJ whole genome shotgun (WGS) entry which is preliminary data.</text>
</comment>
<evidence type="ECO:0000259" key="2">
    <source>
        <dbReference type="SMART" id="SM00858"/>
    </source>
</evidence>
<dbReference type="NCBIfam" id="TIGR03177">
    <property type="entry name" value="pilus_cpaB"/>
    <property type="match status" value="1"/>
</dbReference>
<dbReference type="Pfam" id="PF16976">
    <property type="entry name" value="RcpC"/>
    <property type="match status" value="1"/>
</dbReference>
<protein>
    <submittedName>
        <fullName evidence="3">Flp pilus assembly protein CpaB</fullName>
    </submittedName>
</protein>
<gene>
    <name evidence="3" type="primary">cpaB1</name>
    <name evidence="3" type="ORF">GCM10007879_17010</name>
</gene>
<evidence type="ECO:0000256" key="1">
    <source>
        <dbReference type="SAM" id="MobiDB-lite"/>
    </source>
</evidence>
<evidence type="ECO:0000313" key="3">
    <source>
        <dbReference type="EMBL" id="GLQ17452.1"/>
    </source>
</evidence>
<dbReference type="Pfam" id="PF08666">
    <property type="entry name" value="SAF"/>
    <property type="match status" value="1"/>
</dbReference>
<keyword evidence="4" id="KW-1185">Reference proteome</keyword>
<evidence type="ECO:0000313" key="4">
    <source>
        <dbReference type="Proteomes" id="UP001161405"/>
    </source>
</evidence>
<name>A0ABQ5UU15_9HYPH</name>
<accession>A0ABQ5UU15</accession>
<dbReference type="InterPro" id="IPR017592">
    <property type="entry name" value="Pilus_assmbl_Flp-typ_CpaB"/>
</dbReference>
<dbReference type="CDD" id="cd11614">
    <property type="entry name" value="SAF_CpaB_FlgA_like"/>
    <property type="match status" value="1"/>
</dbReference>
<dbReference type="EMBL" id="BSNI01000002">
    <property type="protein sequence ID" value="GLQ17452.1"/>
    <property type="molecule type" value="Genomic_DNA"/>
</dbReference>
<organism evidence="3 4">
    <name type="scientific">Maritalea porphyrae</name>
    <dbReference type="NCBI Taxonomy" id="880732"/>
    <lineage>
        <taxon>Bacteria</taxon>
        <taxon>Pseudomonadati</taxon>
        <taxon>Pseudomonadota</taxon>
        <taxon>Alphaproteobacteria</taxon>
        <taxon>Hyphomicrobiales</taxon>
        <taxon>Devosiaceae</taxon>
        <taxon>Maritalea</taxon>
    </lineage>
</organism>
<reference evidence="3" key="2">
    <citation type="submission" date="2023-01" db="EMBL/GenBank/DDBJ databases">
        <title>Draft genome sequence of Maritalea porphyrae strain NBRC 107169.</title>
        <authorList>
            <person name="Sun Q."/>
            <person name="Mori K."/>
        </authorList>
    </citation>
    <scope>NUCLEOTIDE SEQUENCE</scope>
    <source>
        <strain evidence="3">NBRC 107169</strain>
    </source>
</reference>
<reference evidence="3" key="1">
    <citation type="journal article" date="2014" name="Int. J. Syst. Evol. Microbiol.">
        <title>Complete genome of a new Firmicutes species belonging to the dominant human colonic microbiota ('Ruminococcus bicirculans') reveals two chromosomes and a selective capacity to utilize plant glucans.</title>
        <authorList>
            <consortium name="NISC Comparative Sequencing Program"/>
            <person name="Wegmann U."/>
            <person name="Louis P."/>
            <person name="Goesmann A."/>
            <person name="Henrissat B."/>
            <person name="Duncan S.H."/>
            <person name="Flint H.J."/>
        </authorList>
    </citation>
    <scope>NUCLEOTIDE SEQUENCE</scope>
    <source>
        <strain evidence="3">NBRC 107169</strain>
    </source>
</reference>
<feature type="compositionally biased region" description="Polar residues" evidence="1">
    <location>
        <begin position="253"/>
        <end position="270"/>
    </location>
</feature>